<comment type="similarity">
    <text evidence="5">Belongs to the PINc/VapC protein family.</text>
</comment>
<feature type="binding site" evidence="5">
    <location>
        <position position="95"/>
    </location>
    <ligand>
        <name>Mg(2+)</name>
        <dbReference type="ChEBI" id="CHEBI:18420"/>
    </ligand>
</feature>
<evidence type="ECO:0000256" key="3">
    <source>
        <dbReference type="ARBA" id="ARBA00022723"/>
    </source>
</evidence>
<protein>
    <recommendedName>
        <fullName evidence="5">Ribonuclease VapC</fullName>
        <shortName evidence="5">RNase VapC</shortName>
        <ecNumber evidence="5">3.1.-.-</ecNumber>
    </recommendedName>
    <alternativeName>
        <fullName evidence="5">Putative toxin VapC</fullName>
    </alternativeName>
</protein>
<keyword evidence="4 5" id="KW-0378">Hydrolase</keyword>
<comment type="cofactor">
    <cofactor evidence="5">
        <name>Mg(2+)</name>
        <dbReference type="ChEBI" id="CHEBI:18420"/>
    </cofactor>
</comment>
<reference evidence="7" key="1">
    <citation type="journal article" date="2020" name="mSystems">
        <title>Genome- and Community-Level Interaction Insights into Carbon Utilization and Element Cycling Functions of Hydrothermarchaeota in Hydrothermal Sediment.</title>
        <authorList>
            <person name="Zhou Z."/>
            <person name="Liu Y."/>
            <person name="Xu W."/>
            <person name="Pan J."/>
            <person name="Luo Z.H."/>
            <person name="Li M."/>
        </authorList>
    </citation>
    <scope>NUCLEOTIDE SEQUENCE</scope>
    <source>
        <strain evidence="7">SpSt-649</strain>
    </source>
</reference>
<dbReference type="GO" id="GO:0004540">
    <property type="term" value="F:RNA nuclease activity"/>
    <property type="evidence" value="ECO:0007669"/>
    <property type="project" value="InterPro"/>
</dbReference>
<comment type="caution">
    <text evidence="7">The sequence shown here is derived from an EMBL/GenBank/DDBJ whole genome shotgun (WGS) entry which is preliminary data.</text>
</comment>
<keyword evidence="1 5" id="KW-1277">Toxin-antitoxin system</keyword>
<dbReference type="Pfam" id="PF01850">
    <property type="entry name" value="PIN"/>
    <property type="match status" value="1"/>
</dbReference>
<gene>
    <name evidence="5" type="primary">vapC</name>
    <name evidence="7" type="ORF">ENU21_04865</name>
</gene>
<feature type="binding site" evidence="5">
    <location>
        <position position="5"/>
    </location>
    <ligand>
        <name>Mg(2+)</name>
        <dbReference type="ChEBI" id="CHEBI:18420"/>
    </ligand>
</feature>
<dbReference type="InterPro" id="IPR022907">
    <property type="entry name" value="VapC_family"/>
</dbReference>
<evidence type="ECO:0000256" key="1">
    <source>
        <dbReference type="ARBA" id="ARBA00022649"/>
    </source>
</evidence>
<organism evidence="7">
    <name type="scientific">Thermofilum pendens</name>
    <dbReference type="NCBI Taxonomy" id="2269"/>
    <lineage>
        <taxon>Archaea</taxon>
        <taxon>Thermoproteota</taxon>
        <taxon>Thermoprotei</taxon>
        <taxon>Thermofilales</taxon>
        <taxon>Thermofilaceae</taxon>
        <taxon>Thermofilum</taxon>
    </lineage>
</organism>
<dbReference type="PANTHER" id="PTHR39664:SF2">
    <property type="entry name" value="NUCLEIC ACID-BINDING PROTEIN, CONTAINING PIN DOMAIN-RELATED"/>
    <property type="match status" value="1"/>
</dbReference>
<dbReference type="GO" id="GO:0016787">
    <property type="term" value="F:hydrolase activity"/>
    <property type="evidence" value="ECO:0007669"/>
    <property type="project" value="UniProtKB-KW"/>
</dbReference>
<proteinExistence type="inferred from homology"/>
<accession>A0A7C4D315</accession>
<dbReference type="GO" id="GO:0000287">
    <property type="term" value="F:magnesium ion binding"/>
    <property type="evidence" value="ECO:0007669"/>
    <property type="project" value="UniProtKB-UniRule"/>
</dbReference>
<dbReference type="EC" id="3.1.-.-" evidence="5"/>
<dbReference type="HAMAP" id="MF_00265">
    <property type="entry name" value="VapC_Nob1"/>
    <property type="match status" value="1"/>
</dbReference>
<dbReference type="CDD" id="cd18684">
    <property type="entry name" value="PIN_VapC-like"/>
    <property type="match status" value="1"/>
</dbReference>
<sequence>MLVLDTNVLIYASVEDSEFHEESLKLLNEKDSAIPQIVVYEYVRVIAELTRDPLFVLVKIRELAEYNILCEPPHVVQRGLELWAKHSASIRELNDHVILALALTLNAEIATYDRKLRKLAEELGVPTRP</sequence>
<dbReference type="Gene3D" id="3.40.50.1010">
    <property type="entry name" value="5'-nuclease"/>
    <property type="match status" value="1"/>
</dbReference>
<evidence type="ECO:0000256" key="2">
    <source>
        <dbReference type="ARBA" id="ARBA00022722"/>
    </source>
</evidence>
<evidence type="ECO:0000256" key="5">
    <source>
        <dbReference type="HAMAP-Rule" id="MF_00265"/>
    </source>
</evidence>
<keyword evidence="5" id="KW-0800">Toxin</keyword>
<evidence type="ECO:0000313" key="7">
    <source>
        <dbReference type="EMBL" id="HGM47062.1"/>
    </source>
</evidence>
<keyword evidence="2 5" id="KW-0540">Nuclease</keyword>
<comment type="function">
    <text evidence="5">Toxic component of a toxin-antitoxin (TA) system. An RNase.</text>
</comment>
<dbReference type="SMART" id="SM00670">
    <property type="entry name" value="PINc"/>
    <property type="match status" value="1"/>
</dbReference>
<feature type="domain" description="PIN" evidence="6">
    <location>
        <begin position="1"/>
        <end position="118"/>
    </location>
</feature>
<name>A0A7C4D315_THEPE</name>
<dbReference type="PANTHER" id="PTHR39664">
    <property type="match status" value="1"/>
</dbReference>
<dbReference type="SUPFAM" id="SSF88723">
    <property type="entry name" value="PIN domain-like"/>
    <property type="match status" value="1"/>
</dbReference>
<dbReference type="InterPro" id="IPR029060">
    <property type="entry name" value="PIN-like_dom_sf"/>
</dbReference>
<dbReference type="GO" id="GO:0090729">
    <property type="term" value="F:toxin activity"/>
    <property type="evidence" value="ECO:0007669"/>
    <property type="project" value="UniProtKB-KW"/>
</dbReference>
<keyword evidence="5" id="KW-0460">Magnesium</keyword>
<keyword evidence="3 5" id="KW-0479">Metal-binding</keyword>
<dbReference type="EMBL" id="DTBQ01000138">
    <property type="protein sequence ID" value="HGM47062.1"/>
    <property type="molecule type" value="Genomic_DNA"/>
</dbReference>
<dbReference type="InterPro" id="IPR002716">
    <property type="entry name" value="PIN_dom"/>
</dbReference>
<evidence type="ECO:0000256" key="4">
    <source>
        <dbReference type="ARBA" id="ARBA00022801"/>
    </source>
</evidence>
<dbReference type="AlphaFoldDB" id="A0A7C4D315"/>
<evidence type="ECO:0000259" key="6">
    <source>
        <dbReference type="SMART" id="SM00670"/>
    </source>
</evidence>